<proteinExistence type="predicted"/>
<dbReference type="EMBL" id="JPRI01000001">
    <property type="protein sequence ID" value="KFF28170.1"/>
    <property type="molecule type" value="Genomic_DNA"/>
</dbReference>
<organism evidence="1 2">
    <name type="scientific">Chryseobacterium vrystaatense</name>
    <dbReference type="NCBI Taxonomy" id="307480"/>
    <lineage>
        <taxon>Bacteria</taxon>
        <taxon>Pseudomonadati</taxon>
        <taxon>Bacteroidota</taxon>
        <taxon>Flavobacteriia</taxon>
        <taxon>Flavobacteriales</taxon>
        <taxon>Weeksellaceae</taxon>
        <taxon>Chryseobacterium group</taxon>
        <taxon>Chryseobacterium</taxon>
    </lineage>
</organism>
<comment type="caution">
    <text evidence="1">The sequence shown here is derived from an EMBL/GenBank/DDBJ whole genome shotgun (WGS) entry which is preliminary data.</text>
</comment>
<sequence length="65" mass="7725">MKRVFRFVPIESIRDLKDGLFLQTIVFLIIKNLFFTGGNKQILFNFNFFGDTCQIQKEMIIYISN</sequence>
<evidence type="ECO:0000313" key="1">
    <source>
        <dbReference type="EMBL" id="KFF28170.1"/>
    </source>
</evidence>
<gene>
    <name evidence="1" type="ORF">IW16_02845</name>
</gene>
<protein>
    <submittedName>
        <fullName evidence="1">Uncharacterized protein</fullName>
    </submittedName>
</protein>
<evidence type="ECO:0000313" key="2">
    <source>
        <dbReference type="Proteomes" id="UP000028719"/>
    </source>
</evidence>
<name>A0ABR4USN8_9FLAO</name>
<dbReference type="Proteomes" id="UP000028719">
    <property type="component" value="Unassembled WGS sequence"/>
</dbReference>
<reference evidence="1 2" key="1">
    <citation type="submission" date="2014-07" db="EMBL/GenBank/DDBJ databases">
        <title>Genome of Chryseobacterium vrystaatense LMG 22846.</title>
        <authorList>
            <person name="Pipes S.E."/>
            <person name="Stropko S.J."/>
            <person name="Newman J.D."/>
        </authorList>
    </citation>
    <scope>NUCLEOTIDE SEQUENCE [LARGE SCALE GENOMIC DNA]</scope>
    <source>
        <strain evidence="1 2">LMG 22846</strain>
    </source>
</reference>
<keyword evidence="2" id="KW-1185">Reference proteome</keyword>
<accession>A0ABR4USN8</accession>